<dbReference type="AlphaFoldDB" id="A0A6V7XK17"/>
<protein>
    <recommendedName>
        <fullName evidence="1">F-box domain-containing protein</fullName>
    </recommendedName>
</protein>
<feature type="domain" description="F-box" evidence="1">
    <location>
        <begin position="1"/>
        <end position="45"/>
    </location>
</feature>
<name>A0A6V7XK17_MELEN</name>
<dbReference type="PROSITE" id="PS50181">
    <property type="entry name" value="FBOX"/>
    <property type="match status" value="1"/>
</dbReference>
<dbReference type="EMBL" id="CAJEWN010001715">
    <property type="protein sequence ID" value="CAD2199572.1"/>
    <property type="molecule type" value="Genomic_DNA"/>
</dbReference>
<dbReference type="OrthoDB" id="5281164at2759"/>
<evidence type="ECO:0000313" key="2">
    <source>
        <dbReference type="EMBL" id="CAD2199572.1"/>
    </source>
</evidence>
<evidence type="ECO:0000313" key="3">
    <source>
        <dbReference type="Proteomes" id="UP000580250"/>
    </source>
</evidence>
<sequence length="327" mass="38554">MQSLPLEVQLDVLKCLNFDQIFSVKQTNFYFHNFISKYESGLARMKFNGLKITSIDPTDLKHLEHKIIDVESGIFKFTLNDRLEEKWQTSIDKLIPLALHDIGRSGNIFIVLERTKNEKLSYYMLKLPDFPQNIKEMTIIRCWLERLFDCAFERFYNILGCLFNPELINLLFDNDKLMPLKFHVQRPYIYFRKNILFENTLNFVLNHLSISKSTFISFFGDNISEDQINILFNILTNEGNKLPQFCLRSNNCFEMSRIYDLIVKHIKTSKDCSKMVPVIILNYISLSNFKLDEKAKNVEVEQSHGLKYTKYIIANKHNSTVKFSFCN</sequence>
<accession>A0A6V7XK17</accession>
<organism evidence="2 3">
    <name type="scientific">Meloidogyne enterolobii</name>
    <name type="common">Root-knot nematode worm</name>
    <name type="synonym">Meloidogyne mayaguensis</name>
    <dbReference type="NCBI Taxonomy" id="390850"/>
    <lineage>
        <taxon>Eukaryota</taxon>
        <taxon>Metazoa</taxon>
        <taxon>Ecdysozoa</taxon>
        <taxon>Nematoda</taxon>
        <taxon>Chromadorea</taxon>
        <taxon>Rhabditida</taxon>
        <taxon>Tylenchina</taxon>
        <taxon>Tylenchomorpha</taxon>
        <taxon>Tylenchoidea</taxon>
        <taxon>Meloidogynidae</taxon>
        <taxon>Meloidogyninae</taxon>
        <taxon>Meloidogyne</taxon>
    </lineage>
</organism>
<reference evidence="2 3" key="1">
    <citation type="submission" date="2020-08" db="EMBL/GenBank/DDBJ databases">
        <authorList>
            <person name="Koutsovoulos G."/>
            <person name="Danchin GJ E."/>
        </authorList>
    </citation>
    <scope>NUCLEOTIDE SEQUENCE [LARGE SCALE GENOMIC DNA]</scope>
</reference>
<proteinExistence type="predicted"/>
<gene>
    <name evidence="2" type="ORF">MENT_LOCUS52976</name>
</gene>
<comment type="caution">
    <text evidence="2">The sequence shown here is derived from an EMBL/GenBank/DDBJ whole genome shotgun (WGS) entry which is preliminary data.</text>
</comment>
<dbReference type="InterPro" id="IPR001810">
    <property type="entry name" value="F-box_dom"/>
</dbReference>
<dbReference type="Proteomes" id="UP000580250">
    <property type="component" value="Unassembled WGS sequence"/>
</dbReference>
<evidence type="ECO:0000259" key="1">
    <source>
        <dbReference type="PROSITE" id="PS50181"/>
    </source>
</evidence>